<protein>
    <submittedName>
        <fullName evidence="8">Cytochrome P450</fullName>
    </submittedName>
</protein>
<keyword evidence="10" id="KW-1185">Reference proteome</keyword>
<comment type="similarity">
    <text evidence="2">Belongs to the cytochrome P450 family.</text>
</comment>
<dbReference type="OrthoDB" id="9764248at2"/>
<dbReference type="SUPFAM" id="SSF48264">
    <property type="entry name" value="Cytochrome P450"/>
    <property type="match status" value="1"/>
</dbReference>
<dbReference type="Pfam" id="PF00067">
    <property type="entry name" value="p450"/>
    <property type="match status" value="1"/>
</dbReference>
<dbReference type="RefSeq" id="WP_038682930.1">
    <property type="nucleotide sequence ID" value="NZ_CP007514.1"/>
</dbReference>
<dbReference type="Proteomes" id="UP001281130">
    <property type="component" value="Unassembled WGS sequence"/>
</dbReference>
<dbReference type="Gene3D" id="1.10.630.10">
    <property type="entry name" value="Cytochrome P450"/>
    <property type="match status" value="1"/>
</dbReference>
<keyword evidence="4" id="KW-0479">Metal-binding</keyword>
<keyword evidence="6" id="KW-0408">Iron</keyword>
<evidence type="ECO:0000256" key="4">
    <source>
        <dbReference type="ARBA" id="ARBA00022723"/>
    </source>
</evidence>
<evidence type="ECO:0000313" key="8">
    <source>
        <dbReference type="EMBL" id="AHY47654.1"/>
    </source>
</evidence>
<evidence type="ECO:0000256" key="2">
    <source>
        <dbReference type="ARBA" id="ARBA00010617"/>
    </source>
</evidence>
<sequence>MTAIPRDRELDGSLSLLRNGGYTFISRRCARNGSDVFETRLLGQRVVCMTGSEAAEVFYKPDRMTRQGALPPTALMLLQDKGSVHLLDGKPHRRRKEMFLSLMTPEGMKRLGERFEELWRARIGRWERERRVTLFYEARELLCRAVCSWAGVPLAGPEARKRTREFGAMIEGAGSVGPRNWAGMLLRARTERWARELIEEVRSGELMVPEGSAAEVIATHRDTEEEPLTTEAAAVELLNVLRPTVAVDRYIVFCALALYRYPESRRKLRESEDYSELFVQEVRRFYPFFPMIGGRVRAGEGFTWRGHRFEAGDWVLLDMYGTNLDGRFWGEDARTFRPERFREWDGSPNSFIPQGGGDHRSGHRCPGEWITIDLMKRATLLLNDAMEYNVPPQDLSIDLSRMPAIPKSRFEISNVRRAG</sequence>
<dbReference type="InterPro" id="IPR036396">
    <property type="entry name" value="Cyt_P450_sf"/>
</dbReference>
<dbReference type="PANTHER" id="PTHR24286:SF24">
    <property type="entry name" value="LANOSTEROL 14-ALPHA DEMETHYLASE"/>
    <property type="match status" value="1"/>
</dbReference>
<dbReference type="PANTHER" id="PTHR24286">
    <property type="entry name" value="CYTOCHROME P450 26"/>
    <property type="match status" value="1"/>
</dbReference>
<dbReference type="AlphaFoldDB" id="A0A023X6H0"/>
<dbReference type="InterPro" id="IPR001128">
    <property type="entry name" value="Cyt_P450"/>
</dbReference>
<evidence type="ECO:0000256" key="1">
    <source>
        <dbReference type="ARBA" id="ARBA00001971"/>
    </source>
</evidence>
<dbReference type="EMBL" id="CP007514">
    <property type="protein sequence ID" value="AHY47654.1"/>
    <property type="molecule type" value="Genomic_DNA"/>
</dbReference>
<dbReference type="GO" id="GO:0020037">
    <property type="term" value="F:heme binding"/>
    <property type="evidence" value="ECO:0007669"/>
    <property type="project" value="InterPro"/>
</dbReference>
<evidence type="ECO:0000256" key="5">
    <source>
        <dbReference type="ARBA" id="ARBA00023002"/>
    </source>
</evidence>
<comment type="cofactor">
    <cofactor evidence="1">
        <name>heme</name>
        <dbReference type="ChEBI" id="CHEBI:30413"/>
    </cofactor>
</comment>
<organism evidence="8 10">
    <name type="scientific">Rubrobacter radiotolerans</name>
    <name type="common">Arthrobacter radiotolerans</name>
    <dbReference type="NCBI Taxonomy" id="42256"/>
    <lineage>
        <taxon>Bacteria</taxon>
        <taxon>Bacillati</taxon>
        <taxon>Actinomycetota</taxon>
        <taxon>Rubrobacteria</taxon>
        <taxon>Rubrobacterales</taxon>
        <taxon>Rubrobacteraceae</taxon>
        <taxon>Rubrobacter</taxon>
    </lineage>
</organism>
<dbReference type="STRING" id="42256.RradSPS_2371"/>
<evidence type="ECO:0000256" key="6">
    <source>
        <dbReference type="ARBA" id="ARBA00023004"/>
    </source>
</evidence>
<reference evidence="9" key="2">
    <citation type="submission" date="2023-11" db="EMBL/GenBank/DDBJ databases">
        <title>MicrobeMod: A computational toolkit for identifying prokaryotic methylation and restriction-modification with nanopore sequencing.</title>
        <authorList>
            <person name="Crits-Christoph A."/>
            <person name="Kang S.C."/>
            <person name="Lee H."/>
            <person name="Ostrov N."/>
        </authorList>
    </citation>
    <scope>NUCLEOTIDE SEQUENCE</scope>
    <source>
        <strain evidence="9">ATCC 51242</strain>
    </source>
</reference>
<dbReference type="EMBL" id="JAWXXX010000001">
    <property type="protein sequence ID" value="MDX5895057.1"/>
    <property type="molecule type" value="Genomic_DNA"/>
</dbReference>
<reference evidence="8 10" key="1">
    <citation type="submission" date="2014-03" db="EMBL/GenBank/DDBJ databases">
        <title>Complete genome sequence of the Radio-Resistant Rubrobacter radiotolerans RSPS-4.</title>
        <authorList>
            <person name="Egas C.C."/>
            <person name="Barroso C.C."/>
            <person name="Froufe H.J.C."/>
            <person name="Pacheco J.J."/>
            <person name="Albuquerque L.L."/>
            <person name="da Costa M.M.S."/>
        </authorList>
    </citation>
    <scope>NUCLEOTIDE SEQUENCE [LARGE SCALE GENOMIC DNA]</scope>
    <source>
        <strain evidence="8 10">RSPS-4</strain>
    </source>
</reference>
<dbReference type="GO" id="GO:0016125">
    <property type="term" value="P:sterol metabolic process"/>
    <property type="evidence" value="ECO:0007669"/>
    <property type="project" value="TreeGrafter"/>
</dbReference>
<evidence type="ECO:0000313" key="9">
    <source>
        <dbReference type="EMBL" id="MDX5895057.1"/>
    </source>
</evidence>
<keyword evidence="7" id="KW-0503">Monooxygenase</keyword>
<dbReference type="Proteomes" id="UP000025229">
    <property type="component" value="Chromosome"/>
</dbReference>
<dbReference type="KEGG" id="rrd:RradSPS_2371"/>
<name>A0A023X6H0_RUBRA</name>
<dbReference type="GO" id="GO:0005506">
    <property type="term" value="F:iron ion binding"/>
    <property type="evidence" value="ECO:0007669"/>
    <property type="project" value="InterPro"/>
</dbReference>
<keyword evidence="5" id="KW-0560">Oxidoreductase</keyword>
<evidence type="ECO:0000256" key="7">
    <source>
        <dbReference type="ARBA" id="ARBA00023033"/>
    </source>
</evidence>
<dbReference type="GO" id="GO:0016705">
    <property type="term" value="F:oxidoreductase activity, acting on paired donors, with incorporation or reduction of molecular oxygen"/>
    <property type="evidence" value="ECO:0007669"/>
    <property type="project" value="InterPro"/>
</dbReference>
<dbReference type="GO" id="GO:0004497">
    <property type="term" value="F:monooxygenase activity"/>
    <property type="evidence" value="ECO:0007669"/>
    <property type="project" value="UniProtKB-KW"/>
</dbReference>
<dbReference type="eggNOG" id="COG2124">
    <property type="taxonomic scope" value="Bacteria"/>
</dbReference>
<gene>
    <name evidence="8" type="ORF">RradSPS_2371</name>
    <name evidence="9" type="ORF">SIL72_13605</name>
</gene>
<evidence type="ECO:0000313" key="10">
    <source>
        <dbReference type="Proteomes" id="UP000025229"/>
    </source>
</evidence>
<proteinExistence type="inferred from homology"/>
<keyword evidence="3" id="KW-0349">Heme</keyword>
<accession>A0A023X6H0</accession>
<evidence type="ECO:0000256" key="3">
    <source>
        <dbReference type="ARBA" id="ARBA00022617"/>
    </source>
</evidence>
<dbReference type="HOGENOM" id="CLU_037319_0_0_11"/>
<dbReference type="CDD" id="cd11067">
    <property type="entry name" value="CYP152"/>
    <property type="match status" value="1"/>
</dbReference>